<accession>A0ABP1Q3D8</accession>
<dbReference type="PANTHER" id="PTHR37984">
    <property type="entry name" value="PROTEIN CBG26694"/>
    <property type="match status" value="1"/>
</dbReference>
<dbReference type="InterPro" id="IPR001584">
    <property type="entry name" value="Integrase_cat-core"/>
</dbReference>
<evidence type="ECO:0000313" key="3">
    <source>
        <dbReference type="EMBL" id="CAL8087419.1"/>
    </source>
</evidence>
<feature type="domain" description="Integrase catalytic" evidence="2">
    <location>
        <begin position="45"/>
        <end position="195"/>
    </location>
</feature>
<dbReference type="SUPFAM" id="SSF53098">
    <property type="entry name" value="Ribonuclease H-like"/>
    <property type="match status" value="1"/>
</dbReference>
<dbReference type="Gene3D" id="1.10.340.70">
    <property type="match status" value="1"/>
</dbReference>
<organism evidence="3 4">
    <name type="scientific">Orchesella dallaii</name>
    <dbReference type="NCBI Taxonomy" id="48710"/>
    <lineage>
        <taxon>Eukaryota</taxon>
        <taxon>Metazoa</taxon>
        <taxon>Ecdysozoa</taxon>
        <taxon>Arthropoda</taxon>
        <taxon>Hexapoda</taxon>
        <taxon>Collembola</taxon>
        <taxon>Entomobryomorpha</taxon>
        <taxon>Entomobryoidea</taxon>
        <taxon>Orchesellidae</taxon>
        <taxon>Orchesellinae</taxon>
        <taxon>Orchesella</taxon>
    </lineage>
</organism>
<evidence type="ECO:0000259" key="2">
    <source>
        <dbReference type="PROSITE" id="PS50994"/>
    </source>
</evidence>
<evidence type="ECO:0000256" key="1">
    <source>
        <dbReference type="ARBA" id="ARBA00012493"/>
    </source>
</evidence>
<dbReference type="Proteomes" id="UP001642540">
    <property type="component" value="Unassembled WGS sequence"/>
</dbReference>
<dbReference type="InterPro" id="IPR041588">
    <property type="entry name" value="Integrase_H2C2"/>
</dbReference>
<dbReference type="EMBL" id="CAXLJM020000020">
    <property type="protein sequence ID" value="CAL8087419.1"/>
    <property type="molecule type" value="Genomic_DNA"/>
</dbReference>
<dbReference type="InterPro" id="IPR050951">
    <property type="entry name" value="Retrovirus_Pol_polyprotein"/>
</dbReference>
<dbReference type="PROSITE" id="PS50994">
    <property type="entry name" value="INTEGRASE"/>
    <property type="match status" value="1"/>
</dbReference>
<dbReference type="Gene3D" id="3.30.420.10">
    <property type="entry name" value="Ribonuclease H-like superfamily/Ribonuclease H"/>
    <property type="match status" value="1"/>
</dbReference>
<dbReference type="PANTHER" id="PTHR37984:SF5">
    <property type="entry name" value="PROTEIN NYNRIN-LIKE"/>
    <property type="match status" value="1"/>
</dbReference>
<protein>
    <recommendedName>
        <fullName evidence="1">RNA-directed DNA polymerase</fullName>
        <ecNumber evidence="1">2.7.7.49</ecNumber>
    </recommendedName>
</protein>
<dbReference type="Pfam" id="PF00665">
    <property type="entry name" value="rve"/>
    <property type="match status" value="1"/>
</dbReference>
<dbReference type="InterPro" id="IPR012337">
    <property type="entry name" value="RNaseH-like_sf"/>
</dbReference>
<comment type="caution">
    <text evidence="3">The sequence shown here is derived from an EMBL/GenBank/DDBJ whole genome shotgun (WGS) entry which is preliminary data.</text>
</comment>
<dbReference type="EC" id="2.7.7.49" evidence="1"/>
<name>A0ABP1Q3D8_9HEXA</name>
<dbReference type="Pfam" id="PF17921">
    <property type="entry name" value="Integrase_H2C2"/>
    <property type="match status" value="1"/>
</dbReference>
<reference evidence="3 4" key="1">
    <citation type="submission" date="2024-08" db="EMBL/GenBank/DDBJ databases">
        <authorList>
            <person name="Cucini C."/>
            <person name="Frati F."/>
        </authorList>
    </citation>
    <scope>NUCLEOTIDE SEQUENCE [LARGE SCALE GENOMIC DNA]</scope>
</reference>
<gene>
    <name evidence="3" type="ORF">ODALV1_LOCUS6733</name>
</gene>
<proteinExistence type="predicted"/>
<sequence>MKSLARHHVYWPNIDAEIENIAKSCRICQQNAPNPQSAPLHPWQFPERPWQRLHMDLAGPLHGEMWLIIVDARTNWPEVFSMNNNTTSTAVIHKLAECFARFGIPEQIVTDNGRQSTSQEFKKFCDANCVKHVLSSVYHPRSNEEAERFVRTFKKSMKATDLSVGLRLQRFLIAYRATAHATTGTTPSVLLQSRRLRTLLDPNVSTTVCNEQLEQEKQYNQRAHNGGGGVFGSK</sequence>
<dbReference type="InterPro" id="IPR036397">
    <property type="entry name" value="RNaseH_sf"/>
</dbReference>
<evidence type="ECO:0000313" key="4">
    <source>
        <dbReference type="Proteomes" id="UP001642540"/>
    </source>
</evidence>
<keyword evidence="4" id="KW-1185">Reference proteome</keyword>